<reference evidence="3" key="1">
    <citation type="submission" date="2019-08" db="EMBL/GenBank/DDBJ databases">
        <authorList>
            <person name="Kucharzyk K."/>
            <person name="Murdoch R.W."/>
            <person name="Higgins S."/>
            <person name="Loffler F."/>
        </authorList>
    </citation>
    <scope>NUCLEOTIDE SEQUENCE</scope>
</reference>
<keyword evidence="2" id="KW-1133">Transmembrane helix</keyword>
<comment type="caution">
    <text evidence="3">The sequence shown here is derived from an EMBL/GenBank/DDBJ whole genome shotgun (WGS) entry which is preliminary data.</text>
</comment>
<keyword evidence="2" id="KW-0472">Membrane</keyword>
<dbReference type="EMBL" id="VSSQ01098449">
    <property type="protein sequence ID" value="MPN41427.1"/>
    <property type="molecule type" value="Genomic_DNA"/>
</dbReference>
<protein>
    <submittedName>
        <fullName evidence="3">Uncharacterized protein</fullName>
    </submittedName>
</protein>
<evidence type="ECO:0000256" key="2">
    <source>
        <dbReference type="SAM" id="Phobius"/>
    </source>
</evidence>
<evidence type="ECO:0000313" key="3">
    <source>
        <dbReference type="EMBL" id="MPN41427.1"/>
    </source>
</evidence>
<feature type="transmembrane region" description="Helical" evidence="2">
    <location>
        <begin position="87"/>
        <end position="110"/>
    </location>
</feature>
<gene>
    <name evidence="3" type="ORF">SDC9_188973</name>
</gene>
<keyword evidence="2" id="KW-0812">Transmembrane</keyword>
<proteinExistence type="predicted"/>
<accession>A0A645HR33</accession>
<feature type="region of interest" description="Disordered" evidence="1">
    <location>
        <begin position="43"/>
        <end position="78"/>
    </location>
</feature>
<organism evidence="3">
    <name type="scientific">bioreactor metagenome</name>
    <dbReference type="NCBI Taxonomy" id="1076179"/>
    <lineage>
        <taxon>unclassified sequences</taxon>
        <taxon>metagenomes</taxon>
        <taxon>ecological metagenomes</taxon>
    </lineage>
</organism>
<evidence type="ECO:0000256" key="1">
    <source>
        <dbReference type="SAM" id="MobiDB-lite"/>
    </source>
</evidence>
<feature type="compositionally biased region" description="Polar residues" evidence="1">
    <location>
        <begin position="50"/>
        <end position="61"/>
    </location>
</feature>
<dbReference type="AlphaFoldDB" id="A0A645HR33"/>
<name>A0A645HR33_9ZZZZ</name>
<sequence>MPFASKLIVANTGRGEFSLAAITAAFSSYRSVKVSSRMKSAPASVPARMTSANTSTASSKGRSPAGWSTRPQGPMSSAAYRPGAPPMAFLAVFTPAATIFASSIPAFSALKRLAPKVFARMTSAPAARYSLCIDSIASGAVTFSVSGTVPSSSPRRWSIVPIAPSNNKILSSSITAVSSSLSVRAVVGGGAGRAAPVSFLRPVGDADHGRH</sequence>